<gene>
    <name evidence="2" type="ORF">ACFFJ2_00540</name>
</gene>
<dbReference type="RefSeq" id="WP_261518939.1">
    <property type="nucleotide sequence ID" value="NZ_JAODNW010000002.1"/>
</dbReference>
<evidence type="ECO:0000313" key="2">
    <source>
        <dbReference type="EMBL" id="MFC0206884.1"/>
    </source>
</evidence>
<dbReference type="InterPro" id="IPR021484">
    <property type="entry name" value="DUF3137"/>
</dbReference>
<feature type="transmembrane region" description="Helical" evidence="1">
    <location>
        <begin position="70"/>
        <end position="91"/>
    </location>
</feature>
<accession>A0ABV6D2M2</accession>
<organism evidence="2 3">
    <name type="scientific">Chelativorans intermedius</name>
    <dbReference type="NCBI Taxonomy" id="515947"/>
    <lineage>
        <taxon>Bacteria</taxon>
        <taxon>Pseudomonadati</taxon>
        <taxon>Pseudomonadota</taxon>
        <taxon>Alphaproteobacteria</taxon>
        <taxon>Hyphomicrobiales</taxon>
        <taxon>Phyllobacteriaceae</taxon>
        <taxon>Chelativorans</taxon>
    </lineage>
</organism>
<keyword evidence="1" id="KW-1133">Transmembrane helix</keyword>
<reference evidence="2 3" key="1">
    <citation type="submission" date="2024-09" db="EMBL/GenBank/DDBJ databases">
        <authorList>
            <person name="Sun Q."/>
            <person name="Mori K."/>
        </authorList>
    </citation>
    <scope>NUCLEOTIDE SEQUENCE [LARGE SCALE GENOMIC DNA]</scope>
    <source>
        <strain evidence="2 3">CCM 8543</strain>
    </source>
</reference>
<keyword evidence="1" id="KW-0472">Membrane</keyword>
<proteinExistence type="predicted"/>
<evidence type="ECO:0000256" key="1">
    <source>
        <dbReference type="SAM" id="Phobius"/>
    </source>
</evidence>
<dbReference type="Pfam" id="PF11335">
    <property type="entry name" value="DUF3137"/>
    <property type="match status" value="1"/>
</dbReference>
<name>A0ABV6D2M2_9HYPH</name>
<sequence>MSAQPELSPQAPHDLSAHYRQHIAPALARMERQRRQAVKRIIVLGVLAVTALGAMLAGDLIAVMTGLDDFFIIAGAILVIFAALAGAAMIYKQIHAKFKQVLVGGICEAMGLKFSPGRFRFAFAPFRETGLVPGHDRRNLEDRIAGEHNGVRFELCEALLERRTERQDSDGNTKVEYRTVFRGLLMIYEFPKRFQGRTVVVPDATWLGNMIVGLGREGERVRLEDPRFERMFEVYSNDQVEARYLLTPTFMERLQRLAENTGEGPRSLAAAFIGSRLLLALRCGENRFEGGHIFKPFDQPERLEKLVEELGIIFEIIDTLDLDNRSRI</sequence>
<evidence type="ECO:0000313" key="3">
    <source>
        <dbReference type="Proteomes" id="UP001589755"/>
    </source>
</evidence>
<keyword evidence="3" id="KW-1185">Reference proteome</keyword>
<comment type="caution">
    <text evidence="2">The sequence shown here is derived from an EMBL/GenBank/DDBJ whole genome shotgun (WGS) entry which is preliminary data.</text>
</comment>
<keyword evidence="1" id="KW-0812">Transmembrane</keyword>
<feature type="transmembrane region" description="Helical" evidence="1">
    <location>
        <begin position="41"/>
        <end position="64"/>
    </location>
</feature>
<dbReference type="Proteomes" id="UP001589755">
    <property type="component" value="Unassembled WGS sequence"/>
</dbReference>
<dbReference type="EMBL" id="JBHLXD010000001">
    <property type="protein sequence ID" value="MFC0206884.1"/>
    <property type="molecule type" value="Genomic_DNA"/>
</dbReference>
<protein>
    <submittedName>
        <fullName evidence="2">DUF3137 domain-containing protein</fullName>
    </submittedName>
</protein>